<dbReference type="AlphaFoldDB" id="A0AAD1S1R6"/>
<evidence type="ECO:0000256" key="1">
    <source>
        <dbReference type="SAM" id="MobiDB-lite"/>
    </source>
</evidence>
<protein>
    <submittedName>
        <fullName evidence="2">Uncharacterized protein</fullName>
    </submittedName>
</protein>
<dbReference type="Proteomes" id="UP001295444">
    <property type="component" value="Chromosome 04"/>
</dbReference>
<sequence length="159" mass="17908">SLAITILPSCLSAQQKEINRFSTSKQRSRIPKHTSMRKISEGGVYYHTAMIGQAICSHDKQNAPQWVHVESQWTIEEGIQSQLWLPKASRPLTPHMLATTIAMLHSWDKHKDKFYTWSPISLAFKHLNSHIQQQGVGGQGTNKPAPDMNGKQSYTISTT</sequence>
<reference evidence="2" key="1">
    <citation type="submission" date="2022-03" db="EMBL/GenBank/DDBJ databases">
        <authorList>
            <person name="Alioto T."/>
            <person name="Alioto T."/>
            <person name="Gomez Garrido J."/>
        </authorList>
    </citation>
    <scope>NUCLEOTIDE SEQUENCE</scope>
</reference>
<accession>A0AAD1S1R6</accession>
<evidence type="ECO:0000313" key="3">
    <source>
        <dbReference type="Proteomes" id="UP001295444"/>
    </source>
</evidence>
<dbReference type="EMBL" id="OW240915">
    <property type="protein sequence ID" value="CAH2285494.1"/>
    <property type="molecule type" value="Genomic_DNA"/>
</dbReference>
<organism evidence="2 3">
    <name type="scientific">Pelobates cultripes</name>
    <name type="common">Western spadefoot toad</name>
    <dbReference type="NCBI Taxonomy" id="61616"/>
    <lineage>
        <taxon>Eukaryota</taxon>
        <taxon>Metazoa</taxon>
        <taxon>Chordata</taxon>
        <taxon>Craniata</taxon>
        <taxon>Vertebrata</taxon>
        <taxon>Euteleostomi</taxon>
        <taxon>Amphibia</taxon>
        <taxon>Batrachia</taxon>
        <taxon>Anura</taxon>
        <taxon>Pelobatoidea</taxon>
        <taxon>Pelobatidae</taxon>
        <taxon>Pelobates</taxon>
    </lineage>
</organism>
<feature type="region of interest" description="Disordered" evidence="1">
    <location>
        <begin position="133"/>
        <end position="159"/>
    </location>
</feature>
<gene>
    <name evidence="2" type="ORF">PECUL_23A026783</name>
</gene>
<feature type="compositionally biased region" description="Polar residues" evidence="1">
    <location>
        <begin position="150"/>
        <end position="159"/>
    </location>
</feature>
<keyword evidence="3" id="KW-1185">Reference proteome</keyword>
<proteinExistence type="predicted"/>
<feature type="non-terminal residue" evidence="2">
    <location>
        <position position="1"/>
    </location>
</feature>
<evidence type="ECO:0000313" key="2">
    <source>
        <dbReference type="EMBL" id="CAH2285494.1"/>
    </source>
</evidence>
<name>A0AAD1S1R6_PELCU</name>